<dbReference type="Pfam" id="PF14280">
    <property type="entry name" value="DUF4365"/>
    <property type="match status" value="1"/>
</dbReference>
<evidence type="ECO:0000259" key="1">
    <source>
        <dbReference type="Pfam" id="PF14280"/>
    </source>
</evidence>
<dbReference type="Proteomes" id="UP001501057">
    <property type="component" value="Unassembled WGS sequence"/>
</dbReference>
<feature type="domain" description="DUF4365" evidence="1">
    <location>
        <begin position="15"/>
        <end position="154"/>
    </location>
</feature>
<dbReference type="EMBL" id="BAAAME010000002">
    <property type="protein sequence ID" value="GAA1725912.1"/>
    <property type="molecule type" value="Genomic_DNA"/>
</dbReference>
<evidence type="ECO:0000313" key="2">
    <source>
        <dbReference type="EMBL" id="GAA1725912.1"/>
    </source>
</evidence>
<reference evidence="2 3" key="1">
    <citation type="journal article" date="2019" name="Int. J. Syst. Evol. Microbiol.">
        <title>The Global Catalogue of Microorganisms (GCM) 10K type strain sequencing project: providing services to taxonomists for standard genome sequencing and annotation.</title>
        <authorList>
            <consortium name="The Broad Institute Genomics Platform"/>
            <consortium name="The Broad Institute Genome Sequencing Center for Infectious Disease"/>
            <person name="Wu L."/>
            <person name="Ma J."/>
        </authorList>
    </citation>
    <scope>NUCLEOTIDE SEQUENCE [LARGE SCALE GENOMIC DNA]</scope>
    <source>
        <strain evidence="2 3">JCM 13518</strain>
    </source>
</reference>
<proteinExistence type="predicted"/>
<gene>
    <name evidence="2" type="ORF">GCM10009710_03300</name>
</gene>
<comment type="caution">
    <text evidence="2">The sequence shown here is derived from an EMBL/GenBank/DDBJ whole genome shotgun (WGS) entry which is preliminary data.</text>
</comment>
<keyword evidence="3" id="KW-1185">Reference proteome</keyword>
<dbReference type="InterPro" id="IPR025375">
    <property type="entry name" value="DUF4365"/>
</dbReference>
<organism evidence="2 3">
    <name type="scientific">Aeromicrobium alkaliterrae</name>
    <dbReference type="NCBI Taxonomy" id="302168"/>
    <lineage>
        <taxon>Bacteria</taxon>
        <taxon>Bacillati</taxon>
        <taxon>Actinomycetota</taxon>
        <taxon>Actinomycetes</taxon>
        <taxon>Propionibacteriales</taxon>
        <taxon>Nocardioidaceae</taxon>
        <taxon>Aeromicrobium</taxon>
    </lineage>
</organism>
<sequence>MLGHSTLDLSAAVGRFAVTYVRSVCAQSHVGFVETSSGEDVLAIDGLIQYREGDLRVQIKGTTQKSLTPQTGTIDFAIDEKWRDKWLRNGKPTYFIYVLMEKHVPAWFDCQPTLTHAGAFALWARIDNLSPAATHVQFDRTQRFTADTVGAWHESVYGEGYGGAT</sequence>
<protein>
    <recommendedName>
        <fullName evidence="1">DUF4365 domain-containing protein</fullName>
    </recommendedName>
</protein>
<evidence type="ECO:0000313" key="3">
    <source>
        <dbReference type="Proteomes" id="UP001501057"/>
    </source>
</evidence>
<name>A0ABN2JG47_9ACTN</name>
<accession>A0ABN2JG47</accession>
<dbReference type="RefSeq" id="WP_344197055.1">
    <property type="nucleotide sequence ID" value="NZ_BAAAME010000002.1"/>
</dbReference>